<dbReference type="EMBL" id="CAXAMM010042084">
    <property type="protein sequence ID" value="CAK9102900.1"/>
    <property type="molecule type" value="Genomic_DNA"/>
</dbReference>
<name>A0ABP0RQG2_9DINO</name>
<dbReference type="EMBL" id="CAXAMM010042106">
    <property type="protein sequence ID" value="CAK9103020.1"/>
    <property type="molecule type" value="Genomic_DNA"/>
</dbReference>
<reference evidence="1 3" key="1">
    <citation type="submission" date="2024-02" db="EMBL/GenBank/DDBJ databases">
        <authorList>
            <person name="Chen Y."/>
            <person name="Shah S."/>
            <person name="Dougan E. K."/>
            <person name="Thang M."/>
            <person name="Chan C."/>
        </authorList>
    </citation>
    <scope>NUCLEOTIDE SEQUENCE [LARGE SCALE GENOMIC DNA]</scope>
</reference>
<organism evidence="1 3">
    <name type="scientific">Durusdinium trenchii</name>
    <dbReference type="NCBI Taxonomy" id="1381693"/>
    <lineage>
        <taxon>Eukaryota</taxon>
        <taxon>Sar</taxon>
        <taxon>Alveolata</taxon>
        <taxon>Dinophyceae</taxon>
        <taxon>Suessiales</taxon>
        <taxon>Symbiodiniaceae</taxon>
        <taxon>Durusdinium</taxon>
    </lineage>
</organism>
<proteinExistence type="predicted"/>
<evidence type="ECO:0000313" key="3">
    <source>
        <dbReference type="Proteomes" id="UP001642464"/>
    </source>
</evidence>
<evidence type="ECO:0000313" key="2">
    <source>
        <dbReference type="EMBL" id="CAK9103020.1"/>
    </source>
</evidence>
<evidence type="ECO:0000313" key="1">
    <source>
        <dbReference type="EMBL" id="CAK9102900.1"/>
    </source>
</evidence>
<keyword evidence="3" id="KW-1185">Reference proteome</keyword>
<protein>
    <submittedName>
        <fullName evidence="1">SAM domain-containing protein</fullName>
    </submittedName>
</protein>
<comment type="caution">
    <text evidence="1">The sequence shown here is derived from an EMBL/GenBank/DDBJ whole genome shotgun (WGS) entry which is preliminary data.</text>
</comment>
<sequence length="560" mass="61561">MACEGPWRCLGKLQRANFWRSWLRTSTSSPCRSSIPCHGFIPSRLAPNTRTSSPSSRNRLWRVLLALEAEPTALSELRRILAALPQMPGPSAEEFVVKLKDEQTSQALKAVNTRSRSSFFGEVRQNLYRLSEASQKELVESFTELKAEVVKLVDSMTQEVSVWLDEERVASAWKNQAKEASLLTQARDLFQAVLSASFQANFKQIGAGAKRAKEAFLLQMAVCLKTVERRDWPGLSELSGKMRRCFFYVEGYGELMEDWLQSRTKQLNEEFLQRGTAVLGSNFSEVLSRLRQIFRPGRWMFLSDPRVEGDLIGLLEDSIPRHVLSISSLTKFLELVGSSGGEDFHIYNDIVRLPPLTSPPCLGPKDLTESTLLEVLKRLPGFPPLLRTEGRYRFGRVEVVFQLTGTDLAAQVLSAPQPVPEVLRALDFFLQFGPQEFPNAAAEAVQASDAGHLCPTTQIQDLNATSLPLPTLPTLPLPSSTFPTGTLPMSTSPLTAVPPLGSVPPRTVPPLGTPLQGAGFPAPMPPMALGMGTMGGVGMAVATPAPVFGRPKFGIDDDEI</sequence>
<accession>A0ABP0RQG2</accession>
<gene>
    <name evidence="1" type="ORF">SCF082_LOCUS48080</name>
    <name evidence="2" type="ORF">SCF082_LOCUS48131</name>
</gene>
<dbReference type="Proteomes" id="UP001642464">
    <property type="component" value="Unassembled WGS sequence"/>
</dbReference>